<evidence type="ECO:0000313" key="1">
    <source>
        <dbReference type="EMBL" id="PTQ90010.1"/>
    </source>
</evidence>
<protein>
    <recommendedName>
        <fullName evidence="3">N-acetyltransferase domain-containing protein</fullName>
    </recommendedName>
</protein>
<evidence type="ECO:0000313" key="2">
    <source>
        <dbReference type="Proteomes" id="UP000244223"/>
    </source>
</evidence>
<name>A0A2T5J0U6_9GAMM</name>
<organism evidence="1 2">
    <name type="scientific">Agitococcus lubricus</name>
    <dbReference type="NCBI Taxonomy" id="1077255"/>
    <lineage>
        <taxon>Bacteria</taxon>
        <taxon>Pseudomonadati</taxon>
        <taxon>Pseudomonadota</taxon>
        <taxon>Gammaproteobacteria</taxon>
        <taxon>Moraxellales</taxon>
        <taxon>Moraxellaceae</taxon>
        <taxon>Agitococcus</taxon>
    </lineage>
</organism>
<comment type="caution">
    <text evidence="1">The sequence shown here is derived from an EMBL/GenBank/DDBJ whole genome shotgun (WGS) entry which is preliminary data.</text>
</comment>
<dbReference type="InterPro" id="IPR016181">
    <property type="entry name" value="Acyl_CoA_acyltransferase"/>
</dbReference>
<reference evidence="1 2" key="1">
    <citation type="submission" date="2018-04" db="EMBL/GenBank/DDBJ databases">
        <title>Genomic Encyclopedia of Archaeal and Bacterial Type Strains, Phase II (KMG-II): from individual species to whole genera.</title>
        <authorList>
            <person name="Goeker M."/>
        </authorList>
    </citation>
    <scope>NUCLEOTIDE SEQUENCE [LARGE SCALE GENOMIC DNA]</scope>
    <source>
        <strain evidence="1 2">DSM 5822</strain>
    </source>
</reference>
<dbReference type="OrthoDB" id="8984553at2"/>
<dbReference type="EMBL" id="QAON01000004">
    <property type="protein sequence ID" value="PTQ90010.1"/>
    <property type="molecule type" value="Genomic_DNA"/>
</dbReference>
<accession>A0A2T5J0U6</accession>
<evidence type="ECO:0008006" key="3">
    <source>
        <dbReference type="Google" id="ProtNLM"/>
    </source>
</evidence>
<keyword evidence="2" id="KW-1185">Reference proteome</keyword>
<sequence>MTSFSIRTATAADNQAILSLIAQPQPSNGVKFAFERLPNYFTSALISHLRPETLVVERKDNKDLVAMVNMGWRDVYVDGQIKTIRYGSDLRIAEAYQGSRVLIYINRAVRECVKDDWYQSVILEENDKSRGALEGARAGLPLFKPMGSIFTHTITGCRKPITLSTQLRPATQADIPAMNAFVTNMAAYYQFLPHYNFWDVEAAHPYFNGMSIHDFILCVDEHQEIKGLVGLWNQKSFKQTRVLDYSRSVALFRPFYNFWSLLSGGFVLPAKGDTFDYLALHSPLTHPEDHDTFRQLLQAAWQGVRQQGKRAMTLTLSEADPRLAVLADFRSIPLKAYQYTAAFDEQSLPNLDNTRIPYFESGRL</sequence>
<gene>
    <name evidence="1" type="ORF">C8N29_10448</name>
</gene>
<dbReference type="RefSeq" id="WP_107865015.1">
    <property type="nucleotide sequence ID" value="NZ_QAON01000004.1"/>
</dbReference>
<dbReference type="AlphaFoldDB" id="A0A2T5J0U6"/>
<dbReference type="Proteomes" id="UP000244223">
    <property type="component" value="Unassembled WGS sequence"/>
</dbReference>
<proteinExistence type="predicted"/>
<dbReference type="SUPFAM" id="SSF55729">
    <property type="entry name" value="Acyl-CoA N-acyltransferases (Nat)"/>
    <property type="match status" value="1"/>
</dbReference>